<keyword evidence="4" id="KW-0132">Cell division</keyword>
<evidence type="ECO:0000313" key="11">
    <source>
        <dbReference type="EMBL" id="CAK7238204.1"/>
    </source>
</evidence>
<dbReference type="EMBL" id="CAWUHD010000216">
    <property type="protein sequence ID" value="CAK7238204.1"/>
    <property type="molecule type" value="Genomic_DNA"/>
</dbReference>
<sequence>MSHIPPSAAIFSPSIARLASSAAKNWSQVDSWLATKFPGRPPPPFERNSETLKVLVALAALNETVDEDHTLIASLEASALHTLASSSGGETRGSDDGVPNALASPALPVAVVENISLAIEDNLSREGLSAFGSLAATSVELGVANPSPALLGCKIAELQTRLFRLEQALARNDALREYIEDESEKLQIVLRQQEHGGYRPSTSLAKLNLDLQRKVKKQAARLQDAREKANDAGQSIGPTVQQLEDEEAVYLELMAYGQTLDDQIKPFQGLPPDTCLARQQLEALRSELHSATQRRDIVFEGLAERATPKRSR</sequence>
<dbReference type="PANTHER" id="PTHR31570:SF1">
    <property type="entry name" value="HAUS AUGMIN-LIKE COMPLEX SUBUNIT 1"/>
    <property type="match status" value="1"/>
</dbReference>
<keyword evidence="7 10" id="KW-0175">Coiled coil</keyword>
<evidence type="ECO:0000313" key="12">
    <source>
        <dbReference type="Proteomes" id="UP001642482"/>
    </source>
</evidence>
<keyword evidence="6" id="KW-0498">Mitosis</keyword>
<evidence type="ECO:0000256" key="3">
    <source>
        <dbReference type="ARBA" id="ARBA00022490"/>
    </source>
</evidence>
<keyword evidence="3" id="KW-0963">Cytoplasm</keyword>
<evidence type="ECO:0000256" key="1">
    <source>
        <dbReference type="ARBA" id="ARBA00004186"/>
    </source>
</evidence>
<protein>
    <recommendedName>
        <fullName evidence="13">Kinetochore protein</fullName>
    </recommendedName>
</protein>
<evidence type="ECO:0000256" key="6">
    <source>
        <dbReference type="ARBA" id="ARBA00022776"/>
    </source>
</evidence>
<evidence type="ECO:0000256" key="7">
    <source>
        <dbReference type="ARBA" id="ARBA00023054"/>
    </source>
</evidence>
<keyword evidence="8" id="KW-0206">Cytoskeleton</keyword>
<evidence type="ECO:0000256" key="2">
    <source>
        <dbReference type="ARBA" id="ARBA00005479"/>
    </source>
</evidence>
<name>A0ABP0D1B3_9PEZI</name>
<evidence type="ECO:0000256" key="8">
    <source>
        <dbReference type="ARBA" id="ARBA00023212"/>
    </source>
</evidence>
<keyword evidence="9" id="KW-0131">Cell cycle</keyword>
<evidence type="ECO:0000256" key="9">
    <source>
        <dbReference type="ARBA" id="ARBA00023306"/>
    </source>
</evidence>
<dbReference type="PANTHER" id="PTHR31570">
    <property type="entry name" value="HAUS AUGMIN-LIKE COMPLEX SUBUNIT 1"/>
    <property type="match status" value="1"/>
</dbReference>
<evidence type="ECO:0000256" key="4">
    <source>
        <dbReference type="ARBA" id="ARBA00022618"/>
    </source>
</evidence>
<comment type="similarity">
    <text evidence="2">Belongs to the HAUS1 family.</text>
</comment>
<keyword evidence="12" id="KW-1185">Reference proteome</keyword>
<evidence type="ECO:0000256" key="10">
    <source>
        <dbReference type="SAM" id="Coils"/>
    </source>
</evidence>
<accession>A0ABP0D1B3</accession>
<evidence type="ECO:0008006" key="13">
    <source>
        <dbReference type="Google" id="ProtNLM"/>
    </source>
</evidence>
<dbReference type="Proteomes" id="UP001642482">
    <property type="component" value="Unassembled WGS sequence"/>
</dbReference>
<organism evidence="11 12">
    <name type="scientific">Sporothrix eucalyptigena</name>
    <dbReference type="NCBI Taxonomy" id="1812306"/>
    <lineage>
        <taxon>Eukaryota</taxon>
        <taxon>Fungi</taxon>
        <taxon>Dikarya</taxon>
        <taxon>Ascomycota</taxon>
        <taxon>Pezizomycotina</taxon>
        <taxon>Sordariomycetes</taxon>
        <taxon>Sordariomycetidae</taxon>
        <taxon>Ophiostomatales</taxon>
        <taxon>Ophiostomataceae</taxon>
        <taxon>Sporothrix</taxon>
    </lineage>
</organism>
<proteinExistence type="inferred from homology"/>
<dbReference type="InterPro" id="IPR026243">
    <property type="entry name" value="HAUS1"/>
</dbReference>
<evidence type="ECO:0000256" key="5">
    <source>
        <dbReference type="ARBA" id="ARBA00022701"/>
    </source>
</evidence>
<comment type="subcellular location">
    <subcellularLocation>
        <location evidence="1">Cytoplasm</location>
        <location evidence="1">Cytoskeleton</location>
        <location evidence="1">Spindle</location>
    </subcellularLocation>
</comment>
<feature type="coiled-coil region" evidence="10">
    <location>
        <begin position="165"/>
        <end position="232"/>
    </location>
</feature>
<gene>
    <name evidence="11" type="ORF">SEUCBS140593_010430</name>
</gene>
<reference evidence="11 12" key="1">
    <citation type="submission" date="2024-01" db="EMBL/GenBank/DDBJ databases">
        <authorList>
            <person name="Allen C."/>
            <person name="Tagirdzhanova G."/>
        </authorList>
    </citation>
    <scope>NUCLEOTIDE SEQUENCE [LARGE SCALE GENOMIC DNA]</scope>
</reference>
<comment type="caution">
    <text evidence="11">The sequence shown here is derived from an EMBL/GenBank/DDBJ whole genome shotgun (WGS) entry which is preliminary data.</text>
</comment>
<keyword evidence="5" id="KW-0493">Microtubule</keyword>